<feature type="compositionally biased region" description="Basic and acidic residues" evidence="3">
    <location>
        <begin position="110"/>
        <end position="127"/>
    </location>
</feature>
<dbReference type="Pfam" id="PF09728">
    <property type="entry name" value="Taxilin"/>
    <property type="match status" value="1"/>
</dbReference>
<sequence length="396" mass="45734">MESPHSNLLPEVDSLPDGFVDGATEPPLNSPKTQEETTNHETVAIEKTEKPRTFPVPLCETDGNEDDEVADLIQESIKLELEFEQKEKEASPPISQTLSEGSTQNSTLSKEMDSLKPKKQEVVESKRKGSKNMFKSEKEFLEFMLKYQQVLSERDSAITVRDKLESLCRELQQCKRVSTEGQTLRSDLSTKFQDAIMDVSIKLDEQKNESLTQLKENEMLRTKLKHLADQFMLSEQQHEQRLKQKTLELQISALKIKQHEEKLIHEQSQMKVYADQVSQLLSTEKNLRLQLTSDGDKFQQFQDALVKSNEVFETFKQEIDKMSKAIKELRKENAFLKNKTEKSDITLIELVEERERLKKLLEKTKKQKDKLESLCRSLQAERKQKETNSADSAVQP</sequence>
<reference evidence="4 5" key="1">
    <citation type="submission" date="2020-09" db="EMBL/GenBank/DDBJ databases">
        <authorList>
            <person name="Ashkenazy H."/>
        </authorList>
    </citation>
    <scope>NUCLEOTIDE SEQUENCE [LARGE SCALE GENOMIC DNA]</scope>
    <source>
        <strain evidence="5">cv. Cdm-0</strain>
    </source>
</reference>
<evidence type="ECO:0000256" key="2">
    <source>
        <dbReference type="SAM" id="Coils"/>
    </source>
</evidence>
<dbReference type="EMBL" id="LR881470">
    <property type="protein sequence ID" value="CAD5334543.1"/>
    <property type="molecule type" value="Genomic_DNA"/>
</dbReference>
<proteinExistence type="inferred from homology"/>
<accession>A0A7G2FF61</accession>
<feature type="region of interest" description="Disordered" evidence="3">
    <location>
        <begin position="83"/>
        <end position="129"/>
    </location>
</feature>
<feature type="coiled-coil region" evidence="2">
    <location>
        <begin position="312"/>
        <end position="388"/>
    </location>
</feature>
<gene>
    <name evidence="4" type="ORF">AT9943_LOCUS21840</name>
</gene>
<feature type="region of interest" description="Disordered" evidence="3">
    <location>
        <begin position="1"/>
        <end position="65"/>
    </location>
</feature>
<dbReference type="PANTHER" id="PTHR16127:SF13">
    <property type="entry name" value="GH01188P"/>
    <property type="match status" value="1"/>
</dbReference>
<comment type="similarity">
    <text evidence="1">Belongs to the taxilin family.</text>
</comment>
<feature type="compositionally biased region" description="Basic and acidic residues" evidence="3">
    <location>
        <begin position="33"/>
        <end position="52"/>
    </location>
</feature>
<keyword evidence="2" id="KW-0175">Coiled coil</keyword>
<protein>
    <submittedName>
        <fullName evidence="4">(thale cress) hypothetical protein</fullName>
    </submittedName>
</protein>
<dbReference type="AlphaFoldDB" id="A0A7G2FF61"/>
<dbReference type="PANTHER" id="PTHR16127">
    <property type="entry name" value="TAXILIN"/>
    <property type="match status" value="1"/>
</dbReference>
<dbReference type="GO" id="GO:0019905">
    <property type="term" value="F:syntaxin binding"/>
    <property type="evidence" value="ECO:0007669"/>
    <property type="project" value="InterPro"/>
</dbReference>
<feature type="compositionally biased region" description="Polar residues" evidence="3">
    <location>
        <begin position="93"/>
        <end position="109"/>
    </location>
</feature>
<organism evidence="4 5">
    <name type="scientific">Arabidopsis thaliana</name>
    <name type="common">Mouse-ear cress</name>
    <dbReference type="NCBI Taxonomy" id="3702"/>
    <lineage>
        <taxon>Eukaryota</taxon>
        <taxon>Viridiplantae</taxon>
        <taxon>Streptophyta</taxon>
        <taxon>Embryophyta</taxon>
        <taxon>Tracheophyta</taxon>
        <taxon>Spermatophyta</taxon>
        <taxon>Magnoliopsida</taxon>
        <taxon>eudicotyledons</taxon>
        <taxon>Gunneridae</taxon>
        <taxon>Pentapetalae</taxon>
        <taxon>rosids</taxon>
        <taxon>malvids</taxon>
        <taxon>Brassicales</taxon>
        <taxon>Brassicaceae</taxon>
        <taxon>Camelineae</taxon>
        <taxon>Arabidopsis</taxon>
    </lineage>
</organism>
<name>A0A7G2FF61_ARATH</name>
<evidence type="ECO:0000256" key="3">
    <source>
        <dbReference type="SAM" id="MobiDB-lite"/>
    </source>
</evidence>
<evidence type="ECO:0000256" key="1">
    <source>
        <dbReference type="ARBA" id="ARBA00009550"/>
    </source>
</evidence>
<evidence type="ECO:0000313" key="5">
    <source>
        <dbReference type="Proteomes" id="UP000516314"/>
    </source>
</evidence>
<dbReference type="Proteomes" id="UP000516314">
    <property type="component" value="Chromosome 5"/>
</dbReference>
<dbReference type="InterPro" id="IPR026183">
    <property type="entry name" value="Taxilin_fam"/>
</dbReference>
<evidence type="ECO:0000313" key="4">
    <source>
        <dbReference type="EMBL" id="CAD5334543.1"/>
    </source>
</evidence>